<dbReference type="InterPro" id="IPR051396">
    <property type="entry name" value="Bact_Antivir_Def_Nuclease"/>
</dbReference>
<name>A0AAW3W7Z7_CLOBE</name>
<evidence type="ECO:0000313" key="3">
    <source>
        <dbReference type="Proteomes" id="UP001194098"/>
    </source>
</evidence>
<organism evidence="2 3">
    <name type="scientific">Clostridium beijerinckii</name>
    <name type="common">Clostridium MP</name>
    <dbReference type="NCBI Taxonomy" id="1520"/>
    <lineage>
        <taxon>Bacteria</taxon>
        <taxon>Bacillati</taxon>
        <taxon>Bacillota</taxon>
        <taxon>Clostridia</taxon>
        <taxon>Eubacteriales</taxon>
        <taxon>Clostridiaceae</taxon>
        <taxon>Clostridium</taxon>
    </lineage>
</organism>
<reference evidence="2" key="2">
    <citation type="journal article" date="2022" name="Nat. Biotechnol.">
        <title>Carbon-negative production of acetone and isopropanol by gas fermentation at industrial pilot scale.</title>
        <authorList>
            <person name="Liew F.E."/>
            <person name="Nogle R."/>
            <person name="Abdalla T."/>
            <person name="Rasor B.J."/>
            <person name="Canter C."/>
            <person name="Jensen R.O."/>
            <person name="Wang L."/>
            <person name="Strutz J."/>
            <person name="Chirania P."/>
            <person name="De Tissera S."/>
            <person name="Mueller A.P."/>
            <person name="Ruan Z."/>
            <person name="Gao A."/>
            <person name="Tran L."/>
            <person name="Engle N.L."/>
            <person name="Bromley J.C."/>
            <person name="Daniell J."/>
            <person name="Conrado R."/>
            <person name="Tschaplinski T.J."/>
            <person name="Giannone R.J."/>
            <person name="Hettich R.L."/>
            <person name="Karim A.S."/>
            <person name="Simpson S.D."/>
            <person name="Brown S.D."/>
            <person name="Leang C."/>
            <person name="Jewett M.C."/>
            <person name="Kopke M."/>
        </authorList>
    </citation>
    <scope>NUCLEOTIDE SEQUENCE</scope>
    <source>
        <strain evidence="2">DJ015</strain>
    </source>
</reference>
<evidence type="ECO:0000259" key="1">
    <source>
        <dbReference type="Pfam" id="PF13304"/>
    </source>
</evidence>
<protein>
    <submittedName>
        <fullName evidence="2">ATP-binding protein</fullName>
    </submittedName>
</protein>
<reference evidence="2" key="1">
    <citation type="submission" date="2020-04" db="EMBL/GenBank/DDBJ databases">
        <authorList>
            <person name="Brown S."/>
        </authorList>
    </citation>
    <scope>NUCLEOTIDE SEQUENCE</scope>
    <source>
        <strain evidence="2">DJ015</strain>
    </source>
</reference>
<evidence type="ECO:0000313" key="2">
    <source>
        <dbReference type="EMBL" id="MBC2475016.1"/>
    </source>
</evidence>
<dbReference type="GO" id="GO:0006302">
    <property type="term" value="P:double-strand break repair"/>
    <property type="evidence" value="ECO:0007669"/>
    <property type="project" value="InterPro"/>
</dbReference>
<dbReference type="PANTHER" id="PTHR43581">
    <property type="entry name" value="ATP/GTP PHOSPHATASE"/>
    <property type="match status" value="1"/>
</dbReference>
<gene>
    <name evidence="2" type="ORF">HGI39_09895</name>
</gene>
<comment type="caution">
    <text evidence="2">The sequence shown here is derived from an EMBL/GenBank/DDBJ whole genome shotgun (WGS) entry which is preliminary data.</text>
</comment>
<dbReference type="SUPFAM" id="SSF52540">
    <property type="entry name" value="P-loop containing nucleoside triphosphate hydrolases"/>
    <property type="match status" value="1"/>
</dbReference>
<dbReference type="Proteomes" id="UP001194098">
    <property type="component" value="Unassembled WGS sequence"/>
</dbReference>
<dbReference type="CDD" id="cd00267">
    <property type="entry name" value="ABC_ATPase"/>
    <property type="match status" value="1"/>
</dbReference>
<feature type="domain" description="ATPase AAA-type core" evidence="1">
    <location>
        <begin position="152"/>
        <end position="250"/>
    </location>
</feature>
<keyword evidence="2" id="KW-0067">ATP-binding</keyword>
<dbReference type="PANTHER" id="PTHR43581:SF4">
    <property type="entry name" value="ATP_GTP PHOSPHATASE"/>
    <property type="match status" value="1"/>
</dbReference>
<dbReference type="Pfam" id="PF13304">
    <property type="entry name" value="AAA_21"/>
    <property type="match status" value="1"/>
</dbReference>
<dbReference type="InterPro" id="IPR027417">
    <property type="entry name" value="P-loop_NTPase"/>
</dbReference>
<dbReference type="Gene3D" id="3.40.50.300">
    <property type="entry name" value="P-loop containing nucleotide triphosphate hydrolases"/>
    <property type="match status" value="1"/>
</dbReference>
<dbReference type="InterPro" id="IPR003959">
    <property type="entry name" value="ATPase_AAA_core"/>
</dbReference>
<dbReference type="GO" id="GO:0005524">
    <property type="term" value="F:ATP binding"/>
    <property type="evidence" value="ECO:0007669"/>
    <property type="project" value="UniProtKB-KW"/>
</dbReference>
<dbReference type="AlphaFoldDB" id="A0AAW3W7Z7"/>
<dbReference type="EMBL" id="JABAGV010000021">
    <property type="protein sequence ID" value="MBC2475016.1"/>
    <property type="molecule type" value="Genomic_DNA"/>
</dbReference>
<dbReference type="RefSeq" id="WP_154400275.1">
    <property type="nucleotide sequence ID" value="NZ_JABAGV010000021.1"/>
</dbReference>
<sequence length="310" mass="35774">MAIENVALNNISVFKYLNLNMSPGINIIIGENGTGKTHLLKMIYFSYIDRKYILEEKYMRKYDNKSIYSPNAVITYNKNETCWIQEDGKKFKDKNEKDPVYIPVTEMLSHSKGFLALNSKYRIPFDPTEIDIISNAELPETREVSELNKKVLDKISSIIDGEVVYENDTFYILKSDGFKVEFSVEAEGLRKFGLLFKLIRNGLIEDGSVILWDEPEANINPELIPMLVDILLELQSAGVQIFISTHSYNLAKYFEVKRSEKDQVLFHSLYKNGNEVLSQTEEYFGKLSNNKIILADEKLLDEVFEKNLED</sequence>
<accession>A0AAW3W7Z7</accession>
<proteinExistence type="predicted"/>
<dbReference type="GO" id="GO:0016887">
    <property type="term" value="F:ATP hydrolysis activity"/>
    <property type="evidence" value="ECO:0007669"/>
    <property type="project" value="InterPro"/>
</dbReference>
<keyword evidence="2" id="KW-0547">Nucleotide-binding</keyword>